<dbReference type="EMBL" id="QPMH01000002">
    <property type="protein sequence ID" value="RDD63484.1"/>
    <property type="molecule type" value="Genomic_DNA"/>
</dbReference>
<reference evidence="1 2" key="1">
    <citation type="submission" date="2018-07" db="EMBL/GenBank/DDBJ databases">
        <title>Venubactetium sediminum gen. nov., sp. nov., isolated from a marine solar saltern.</title>
        <authorList>
            <person name="Wang S."/>
        </authorList>
    </citation>
    <scope>NUCLEOTIDE SEQUENCE [LARGE SCALE GENOMIC DNA]</scope>
    <source>
        <strain evidence="1 2">WD2A32</strain>
    </source>
</reference>
<comment type="caution">
    <text evidence="1">The sequence shown here is derived from an EMBL/GenBank/DDBJ whole genome shotgun (WGS) entry which is preliminary data.</text>
</comment>
<name>A0A369TFV8_9PROT</name>
<keyword evidence="2" id="KW-1185">Reference proteome</keyword>
<dbReference type="AlphaFoldDB" id="A0A369TFV8"/>
<organism evidence="1 2">
    <name type="scientific">Ferruginivarius sediminum</name>
    <dbReference type="NCBI Taxonomy" id="2661937"/>
    <lineage>
        <taxon>Bacteria</taxon>
        <taxon>Pseudomonadati</taxon>
        <taxon>Pseudomonadota</taxon>
        <taxon>Alphaproteobacteria</taxon>
        <taxon>Rhodospirillales</taxon>
        <taxon>Rhodospirillaceae</taxon>
        <taxon>Ferruginivarius</taxon>
    </lineage>
</organism>
<evidence type="ECO:0000313" key="1">
    <source>
        <dbReference type="EMBL" id="RDD63484.1"/>
    </source>
</evidence>
<proteinExistence type="predicted"/>
<gene>
    <name evidence="1" type="ORF">DRB17_03310</name>
</gene>
<protein>
    <submittedName>
        <fullName evidence="1">Uncharacterized protein</fullName>
    </submittedName>
</protein>
<evidence type="ECO:0000313" key="2">
    <source>
        <dbReference type="Proteomes" id="UP000253941"/>
    </source>
</evidence>
<dbReference type="RefSeq" id="WP_114580738.1">
    <property type="nucleotide sequence ID" value="NZ_QPMH01000002.1"/>
</dbReference>
<accession>A0A369TFV8</accession>
<sequence length="151" mass="17242">MAENEVIIGEGTGVEVARIITHHGFFFGHYDAELEQRQLPASDGLDASKVNWPEQAILLRVMHRITRVRRIWDEDFPGEVESVKSKRVYLCKGAEVVRSRKDLERFKRQLRDYDGADRLLKLGNVEAVVVVPERRLWGKMRQGETVGGQAG</sequence>
<dbReference type="Proteomes" id="UP000253941">
    <property type="component" value="Unassembled WGS sequence"/>
</dbReference>